<proteinExistence type="predicted"/>
<dbReference type="CDD" id="cd19941">
    <property type="entry name" value="TIL"/>
    <property type="match status" value="1"/>
</dbReference>
<sequence>MKITAALVLLWALVSMATGGPVADVETCGKNELYNACGSACPATCEPNQAIVTCPPVCVRGCFCLPGFVRDANYNCIELADCPNVVNV</sequence>
<dbReference type="RefSeq" id="XP_019527419.3">
    <property type="nucleotide sequence ID" value="XM_019671874.3"/>
</dbReference>
<keyword evidence="2" id="KW-1015">Disulfide bond</keyword>
<evidence type="ECO:0000313" key="5">
    <source>
        <dbReference type="EnsemblMetazoa" id="AALFPA23_009100.P12474"/>
    </source>
</evidence>
<dbReference type="GeneID" id="109399431"/>
<keyword evidence="6" id="KW-1185">Reference proteome</keyword>
<evidence type="ECO:0000256" key="2">
    <source>
        <dbReference type="ARBA" id="ARBA00023157"/>
    </source>
</evidence>
<feature type="domain" description="TIL" evidence="4">
    <location>
        <begin position="28"/>
        <end position="82"/>
    </location>
</feature>
<feature type="signal peptide" evidence="3">
    <location>
        <begin position="1"/>
        <end position="19"/>
    </location>
</feature>
<dbReference type="PANTHER" id="PTHR23259">
    <property type="entry name" value="RIDDLE"/>
    <property type="match status" value="1"/>
</dbReference>
<feature type="chain" id="PRO_5045352024" description="TIL domain-containing protein" evidence="3">
    <location>
        <begin position="20"/>
        <end position="88"/>
    </location>
</feature>
<evidence type="ECO:0000256" key="3">
    <source>
        <dbReference type="SAM" id="SignalP"/>
    </source>
</evidence>
<dbReference type="Gene3D" id="2.10.25.10">
    <property type="entry name" value="Laminin"/>
    <property type="match status" value="1"/>
</dbReference>
<dbReference type="InterPro" id="IPR002919">
    <property type="entry name" value="TIL_dom"/>
</dbReference>
<accession>A0ABM1YH55</accession>
<protein>
    <recommendedName>
        <fullName evidence="4">TIL domain-containing protein</fullName>
    </recommendedName>
</protein>
<dbReference type="Proteomes" id="UP000069940">
    <property type="component" value="Unassembled WGS sequence"/>
</dbReference>
<evidence type="ECO:0000256" key="1">
    <source>
        <dbReference type="ARBA" id="ARBA00022690"/>
    </source>
</evidence>
<reference evidence="6" key="1">
    <citation type="journal article" date="2015" name="Proc. Natl. Acad. Sci. U.S.A.">
        <title>Genome sequence of the Asian Tiger mosquito, Aedes albopictus, reveals insights into its biology, genetics, and evolution.</title>
        <authorList>
            <person name="Chen X.G."/>
            <person name="Jiang X."/>
            <person name="Gu J."/>
            <person name="Xu M."/>
            <person name="Wu Y."/>
            <person name="Deng Y."/>
            <person name="Zhang C."/>
            <person name="Bonizzoni M."/>
            <person name="Dermauw W."/>
            <person name="Vontas J."/>
            <person name="Armbruster P."/>
            <person name="Huang X."/>
            <person name="Yang Y."/>
            <person name="Zhang H."/>
            <person name="He W."/>
            <person name="Peng H."/>
            <person name="Liu Y."/>
            <person name="Wu K."/>
            <person name="Chen J."/>
            <person name="Lirakis M."/>
            <person name="Topalis P."/>
            <person name="Van Leeuwen T."/>
            <person name="Hall A.B."/>
            <person name="Jiang X."/>
            <person name="Thorpe C."/>
            <person name="Mueller R.L."/>
            <person name="Sun C."/>
            <person name="Waterhouse R.M."/>
            <person name="Yan G."/>
            <person name="Tu Z.J."/>
            <person name="Fang X."/>
            <person name="James A.A."/>
        </authorList>
    </citation>
    <scope>NUCLEOTIDE SEQUENCE [LARGE SCALE GENOMIC DNA]</scope>
    <source>
        <strain evidence="6">Foshan</strain>
    </source>
</reference>
<reference evidence="5" key="2">
    <citation type="submission" date="2025-05" db="UniProtKB">
        <authorList>
            <consortium name="EnsemblMetazoa"/>
        </authorList>
    </citation>
    <scope>IDENTIFICATION</scope>
    <source>
        <strain evidence="5">Foshan</strain>
    </source>
</reference>
<keyword evidence="1" id="KW-0646">Protease inhibitor</keyword>
<dbReference type="Pfam" id="PF01826">
    <property type="entry name" value="TIL"/>
    <property type="match status" value="1"/>
</dbReference>
<keyword evidence="3" id="KW-0732">Signal</keyword>
<dbReference type="EnsemblMetazoa" id="AALFPA23_009100.R12474">
    <property type="protein sequence ID" value="AALFPA23_009100.P12474"/>
    <property type="gene ID" value="AALFPA23_009100"/>
</dbReference>
<evidence type="ECO:0000313" key="6">
    <source>
        <dbReference type="Proteomes" id="UP000069940"/>
    </source>
</evidence>
<dbReference type="InterPro" id="IPR036084">
    <property type="entry name" value="Ser_inhib-like_sf"/>
</dbReference>
<evidence type="ECO:0000259" key="4">
    <source>
        <dbReference type="Pfam" id="PF01826"/>
    </source>
</evidence>
<name>A0ABM1YH55_AEDAL</name>
<dbReference type="SUPFAM" id="SSF57567">
    <property type="entry name" value="Serine protease inhibitors"/>
    <property type="match status" value="1"/>
</dbReference>
<dbReference type="InterPro" id="IPR051368">
    <property type="entry name" value="SerProtInhib-TIL_Domain"/>
</dbReference>
<organism evidence="5 6">
    <name type="scientific">Aedes albopictus</name>
    <name type="common">Asian tiger mosquito</name>
    <name type="synonym">Stegomyia albopicta</name>
    <dbReference type="NCBI Taxonomy" id="7160"/>
    <lineage>
        <taxon>Eukaryota</taxon>
        <taxon>Metazoa</taxon>
        <taxon>Ecdysozoa</taxon>
        <taxon>Arthropoda</taxon>
        <taxon>Hexapoda</taxon>
        <taxon>Insecta</taxon>
        <taxon>Pterygota</taxon>
        <taxon>Neoptera</taxon>
        <taxon>Endopterygota</taxon>
        <taxon>Diptera</taxon>
        <taxon>Nematocera</taxon>
        <taxon>Culicoidea</taxon>
        <taxon>Culicidae</taxon>
        <taxon>Culicinae</taxon>
        <taxon>Aedini</taxon>
        <taxon>Aedes</taxon>
        <taxon>Stegomyia</taxon>
    </lineage>
</organism>
<dbReference type="PANTHER" id="PTHR23259:SF70">
    <property type="entry name" value="ACCESSORY GLAND PROTEIN ACP62F-RELATED"/>
    <property type="match status" value="1"/>
</dbReference>